<dbReference type="Proteomes" id="UP000241769">
    <property type="component" value="Unassembled WGS sequence"/>
</dbReference>
<keyword evidence="2" id="KW-0732">Signal</keyword>
<accession>A0A2P6MSX5</accession>
<dbReference type="EMBL" id="MDYQ01000441">
    <property type="protein sequence ID" value="PRP74805.1"/>
    <property type="molecule type" value="Genomic_DNA"/>
</dbReference>
<evidence type="ECO:0000256" key="2">
    <source>
        <dbReference type="SAM" id="SignalP"/>
    </source>
</evidence>
<comment type="caution">
    <text evidence="3">The sequence shown here is derived from an EMBL/GenBank/DDBJ whole genome shotgun (WGS) entry which is preliminary data.</text>
</comment>
<keyword evidence="4" id="KW-1185">Reference proteome</keyword>
<dbReference type="STRING" id="1890364.A0A2P6MSX5"/>
<name>A0A2P6MSX5_9EUKA</name>
<evidence type="ECO:0000313" key="3">
    <source>
        <dbReference type="EMBL" id="PRP74805.1"/>
    </source>
</evidence>
<feature type="chain" id="PRO_5015203571" evidence="2">
    <location>
        <begin position="22"/>
        <end position="364"/>
    </location>
</feature>
<comment type="similarity">
    <text evidence="1">Belongs to the ANP1/MMN9/VAN1 family.</text>
</comment>
<dbReference type="Pfam" id="PF03452">
    <property type="entry name" value="Anp1"/>
    <property type="match status" value="1"/>
</dbReference>
<dbReference type="InParanoid" id="A0A2P6MSX5"/>
<proteinExistence type="inferred from homology"/>
<gene>
    <name evidence="3" type="ORF">PROFUN_06666</name>
</gene>
<reference evidence="3 4" key="1">
    <citation type="journal article" date="2018" name="Genome Biol. Evol.">
        <title>Multiple Roots of Fruiting Body Formation in Amoebozoa.</title>
        <authorList>
            <person name="Hillmann F."/>
            <person name="Forbes G."/>
            <person name="Novohradska S."/>
            <person name="Ferling I."/>
            <person name="Riege K."/>
            <person name="Groth M."/>
            <person name="Westermann M."/>
            <person name="Marz M."/>
            <person name="Spaller T."/>
            <person name="Winckler T."/>
            <person name="Schaap P."/>
            <person name="Glockner G."/>
        </authorList>
    </citation>
    <scope>NUCLEOTIDE SEQUENCE [LARGE SCALE GENOMIC DNA]</scope>
    <source>
        <strain evidence="3 4">Jena</strain>
    </source>
</reference>
<feature type="signal peptide" evidence="2">
    <location>
        <begin position="1"/>
        <end position="21"/>
    </location>
</feature>
<organism evidence="3 4">
    <name type="scientific">Planoprotostelium fungivorum</name>
    <dbReference type="NCBI Taxonomy" id="1890364"/>
    <lineage>
        <taxon>Eukaryota</taxon>
        <taxon>Amoebozoa</taxon>
        <taxon>Evosea</taxon>
        <taxon>Variosea</taxon>
        <taxon>Cavosteliida</taxon>
        <taxon>Cavosteliaceae</taxon>
        <taxon>Planoprotostelium</taxon>
    </lineage>
</organism>
<dbReference type="Gene3D" id="3.90.550.10">
    <property type="entry name" value="Spore Coat Polysaccharide Biosynthesis Protein SpsA, Chain A"/>
    <property type="match status" value="1"/>
</dbReference>
<dbReference type="PANTHER" id="PTHR43083:SF6">
    <property type="entry name" value="MANNAN POLYMERASE COMPLEXES SUBUNIT MNN9"/>
    <property type="match status" value="1"/>
</dbReference>
<sequence>MIWRTLAIIFFVCFIFTLQLSMTGLEDCSNGNIHVVSPNRVQPIRTTSSPVSGYEMKEYQLGDDLKRFSLQNQNMSEPESPTLLFSVIVNDEKSWARFNKTTRRTFNHLLDMIKDTKYPASSSSLAVLVSNQTEYESIKQMCTRRANELGFRRINVIHPLASYDVSVSTQDRHKPKYQRQRRSVLAKLRNILMSTTMEDESALLWLDADIFHIDTGLVQEMVKHGREKQIITASCRQGKNKDYDLNAWRGNRTTPTSEQLALIRDGGFYEPRDIKGQVLHFKHLRGGDDIVPLDSVGGTILYIRTSLVRAGVIFPPLYIVGTLWDLKEGWDGIETEGICYIARAIGQSCWGMPNLFVHHTTLRG</sequence>
<dbReference type="AlphaFoldDB" id="A0A2P6MSX5"/>
<dbReference type="InterPro" id="IPR052086">
    <property type="entry name" value="Mannan_Polymerase_Subunit"/>
</dbReference>
<protein>
    <submittedName>
        <fullName evidence="3">Uncharacterized protein</fullName>
    </submittedName>
</protein>
<evidence type="ECO:0000256" key="1">
    <source>
        <dbReference type="ARBA" id="ARBA00037964"/>
    </source>
</evidence>
<evidence type="ECO:0000313" key="4">
    <source>
        <dbReference type="Proteomes" id="UP000241769"/>
    </source>
</evidence>
<dbReference type="InterPro" id="IPR029044">
    <property type="entry name" value="Nucleotide-diphossugar_trans"/>
</dbReference>
<dbReference type="PANTHER" id="PTHR43083">
    <property type="entry name" value="MANNAN POLYMERASE II"/>
    <property type="match status" value="1"/>
</dbReference>
<dbReference type="OrthoDB" id="204164at2759"/>